<keyword evidence="4" id="KW-1185">Reference proteome</keyword>
<dbReference type="SMART" id="SM00255">
    <property type="entry name" value="TIR"/>
    <property type="match status" value="1"/>
</dbReference>
<name>A1K8M8_AZOSB</name>
<evidence type="ECO:0000313" key="4">
    <source>
        <dbReference type="Proteomes" id="UP000002588"/>
    </source>
</evidence>
<dbReference type="HOGENOM" id="CLU_870586_0_0_4"/>
<feature type="region of interest" description="Disordered" evidence="1">
    <location>
        <begin position="134"/>
        <end position="160"/>
    </location>
</feature>
<evidence type="ECO:0000256" key="1">
    <source>
        <dbReference type="SAM" id="MobiDB-lite"/>
    </source>
</evidence>
<dbReference type="eggNOG" id="COG4916">
    <property type="taxonomic scope" value="Bacteria"/>
</dbReference>
<dbReference type="InterPro" id="IPR035897">
    <property type="entry name" value="Toll_tir_struct_dom_sf"/>
</dbReference>
<dbReference type="SUPFAM" id="SSF52200">
    <property type="entry name" value="Toll/Interleukin receptor TIR domain"/>
    <property type="match status" value="1"/>
</dbReference>
<dbReference type="GO" id="GO:0007165">
    <property type="term" value="P:signal transduction"/>
    <property type="evidence" value="ECO:0007669"/>
    <property type="project" value="InterPro"/>
</dbReference>
<evidence type="ECO:0000313" key="3">
    <source>
        <dbReference type="EMBL" id="CAL95183.1"/>
    </source>
</evidence>
<dbReference type="AlphaFoldDB" id="A1K8M8"/>
<gene>
    <name evidence="3" type="ordered locus">azo2566</name>
</gene>
<dbReference type="Proteomes" id="UP000002588">
    <property type="component" value="Chromosome"/>
</dbReference>
<feature type="domain" description="TIR" evidence="2">
    <location>
        <begin position="1"/>
        <end position="132"/>
    </location>
</feature>
<sequence length="319" mass="34831">MWDVFISHAAEDKDAIARPLAEALAAAGMRVWYDDHTLRLGDGLRETIDEGLATSRYGIVILSPSFFAKAWPRRELDGLTTREISGGKTILPVWHQVSRAEVERFSPPLADKLGVSTDHGLDVVVREVLRVLRDERTPPRTTPESAPTTPTPPAPAPRPDWRTRWMAAAALPLAVAGLVGYQQYQRGAAAEAARAAIAGNWVIAATDKTPRTELKLALRDGRLSGSSVMAFSDHPDMVVSGLAQRRQVAIDDGEATDGHLSFSTRRQYTRSLGDASTLTDLVHRYEGRLEDGVLRLAVQVEGGYYEEVTATRADEGAAR</sequence>
<dbReference type="EMBL" id="AM406670">
    <property type="protein sequence ID" value="CAL95183.1"/>
    <property type="molecule type" value="Genomic_DNA"/>
</dbReference>
<dbReference type="KEGG" id="azo:azo2566"/>
<dbReference type="RefSeq" id="WP_011766293.1">
    <property type="nucleotide sequence ID" value="NC_008702.1"/>
</dbReference>
<evidence type="ECO:0000259" key="2">
    <source>
        <dbReference type="PROSITE" id="PS50104"/>
    </source>
</evidence>
<dbReference type="PROSITE" id="PS50104">
    <property type="entry name" value="TIR"/>
    <property type="match status" value="1"/>
</dbReference>
<dbReference type="Pfam" id="PF13676">
    <property type="entry name" value="TIR_2"/>
    <property type="match status" value="1"/>
</dbReference>
<proteinExistence type="predicted"/>
<protein>
    <recommendedName>
        <fullName evidence="2">TIR domain-containing protein</fullName>
    </recommendedName>
</protein>
<dbReference type="Gene3D" id="3.40.50.10140">
    <property type="entry name" value="Toll/interleukin-1 receptor homology (TIR) domain"/>
    <property type="match status" value="1"/>
</dbReference>
<reference evidence="3 4" key="1">
    <citation type="journal article" date="2006" name="Nat. Biotechnol.">
        <title>Complete genome of the mutualistic, N2-fixing grass endophyte Azoarcus sp. strain BH72.</title>
        <authorList>
            <person name="Krause A."/>
            <person name="Ramakumar A."/>
            <person name="Bartels D."/>
            <person name="Battistoni F."/>
            <person name="Bekel T."/>
            <person name="Boch J."/>
            <person name="Boehm M."/>
            <person name="Friedrich F."/>
            <person name="Hurek T."/>
            <person name="Krause L."/>
            <person name="Linke B."/>
            <person name="McHardy A.C."/>
            <person name="Sarkar A."/>
            <person name="Schneiker S."/>
            <person name="Syed A.A."/>
            <person name="Thauer R."/>
            <person name="Vorhoelter F.-J."/>
            <person name="Weidner S."/>
            <person name="Puehler A."/>
            <person name="Reinhold-Hurek B."/>
            <person name="Kaiser O."/>
            <person name="Goesmann A."/>
        </authorList>
    </citation>
    <scope>NUCLEOTIDE SEQUENCE [LARGE SCALE GENOMIC DNA]</scope>
    <source>
        <strain evidence="3 4">BH72</strain>
    </source>
</reference>
<accession>A1K8M8</accession>
<dbReference type="InterPro" id="IPR000157">
    <property type="entry name" value="TIR_dom"/>
</dbReference>
<organism evidence="3 4">
    <name type="scientific">Azoarcus sp. (strain BH72)</name>
    <dbReference type="NCBI Taxonomy" id="418699"/>
    <lineage>
        <taxon>Bacteria</taxon>
        <taxon>Pseudomonadati</taxon>
        <taxon>Pseudomonadota</taxon>
        <taxon>Betaproteobacteria</taxon>
        <taxon>Rhodocyclales</taxon>
        <taxon>Zoogloeaceae</taxon>
        <taxon>Azoarcus</taxon>
    </lineage>
</organism>
<feature type="compositionally biased region" description="Pro residues" evidence="1">
    <location>
        <begin position="149"/>
        <end position="158"/>
    </location>
</feature>